<reference evidence="9 10" key="1">
    <citation type="journal article" date="2024" name="Insects">
        <title>An Improved Chromosome-Level Genome Assembly of the Firefly Pyrocoelia pectoralis.</title>
        <authorList>
            <person name="Fu X."/>
            <person name="Meyer-Rochow V.B."/>
            <person name="Ballantyne L."/>
            <person name="Zhu X."/>
        </authorList>
    </citation>
    <scope>NUCLEOTIDE SEQUENCE [LARGE SCALE GENOMIC DNA]</scope>
    <source>
        <strain evidence="9">XCY_ONT2</strain>
    </source>
</reference>
<dbReference type="GO" id="GO:0043328">
    <property type="term" value="P:protein transport to vacuole involved in ubiquitin-dependent protein catabolic process via the multivesicular body sorting pathway"/>
    <property type="evidence" value="ECO:0007669"/>
    <property type="project" value="UniProtKB-UniRule"/>
</dbReference>
<dbReference type="GO" id="GO:0043130">
    <property type="term" value="F:ubiquitin binding"/>
    <property type="evidence" value="ECO:0007669"/>
    <property type="project" value="UniProtKB-UniRule"/>
</dbReference>
<evidence type="ECO:0000256" key="6">
    <source>
        <dbReference type="ARBA" id="ARBA00030114"/>
    </source>
</evidence>
<dbReference type="EMBL" id="JAVRBK010000005">
    <property type="protein sequence ID" value="KAK5644227.1"/>
    <property type="molecule type" value="Genomic_DNA"/>
</dbReference>
<dbReference type="PROSITE" id="PS51495">
    <property type="entry name" value="GLUE"/>
    <property type="match status" value="1"/>
</dbReference>
<feature type="domain" description="GLUE N-terminal" evidence="8">
    <location>
        <begin position="1"/>
        <end position="144"/>
    </location>
</feature>
<dbReference type="InterPro" id="IPR036388">
    <property type="entry name" value="WH-like_DNA-bd_sf"/>
</dbReference>
<evidence type="ECO:0000313" key="9">
    <source>
        <dbReference type="EMBL" id="KAK5644227.1"/>
    </source>
</evidence>
<dbReference type="GO" id="GO:0031902">
    <property type="term" value="C:late endosome membrane"/>
    <property type="evidence" value="ECO:0007669"/>
    <property type="project" value="UniProtKB-UniRule"/>
</dbReference>
<evidence type="ECO:0000256" key="7">
    <source>
        <dbReference type="RuleBase" id="RU367095"/>
    </source>
</evidence>
<evidence type="ECO:0000259" key="8">
    <source>
        <dbReference type="PROSITE" id="PS51495"/>
    </source>
</evidence>
<keyword evidence="7" id="KW-0967">Endosome</keyword>
<comment type="function">
    <text evidence="7">Component of the ESCRT-II complex (endosomal sorting complex required for transport II), which is required for multivesicular body (MVB) formation and sorting of endosomal cargo proteins into MVBs.</text>
</comment>
<dbReference type="PANTHER" id="PTHR13128">
    <property type="entry name" value="VACUOLAR PROTEIN-SORTING-ASSOCIATED PROTEIN 36"/>
    <property type="match status" value="1"/>
</dbReference>
<evidence type="ECO:0000256" key="4">
    <source>
        <dbReference type="ARBA" id="ARBA00022490"/>
    </source>
</evidence>
<sequence>MDRIEYTSPMLLPNESYLVKDQNVRLYDGDQKTSFEGGELILTTHRIMWGRPGAIALGQVCLSLPLNLVVFVEEESSNAFTFSRSRKIVLHLNEASPERNEGPQPSSIYNYIKLSFREGLNSDIVSLLNDCMQKRKWEWSQTQPNVSTKPSLPNIKLRTGIAGIERSIQEKQKQTDESISLAFKDLNKLMTMAKDMVLLSQNISTKIREKQGDITEDETVRFKLYLLSLGIDDPVTRDAYKSDNQYYRSLAKQVVDILITPITEAGGIMALTDVFCRVNRARGLELLSPEDLLNACRLMESLDLPLKLYRFDSGVIILQLVSMSEESIAESTAEMLNEKGSLSSEELARLLGISVLLAKERLLTTERCGKSCRDDSTEGLRFYPNLLLKDD</sequence>
<dbReference type="Gene3D" id="2.30.29.30">
    <property type="entry name" value="Pleckstrin-homology domain (PH domain)/Phosphotyrosine-binding domain (PTB)"/>
    <property type="match status" value="1"/>
</dbReference>
<dbReference type="Pfam" id="PF04157">
    <property type="entry name" value="EAP30"/>
    <property type="match status" value="1"/>
</dbReference>
<dbReference type="FunFam" id="1.10.10.10:FF:000416">
    <property type="entry name" value="Vacuolar protein-sorting-associated protein 36"/>
    <property type="match status" value="1"/>
</dbReference>
<evidence type="ECO:0000313" key="10">
    <source>
        <dbReference type="Proteomes" id="UP001329430"/>
    </source>
</evidence>
<evidence type="ECO:0000256" key="1">
    <source>
        <dbReference type="ARBA" id="ARBA00009697"/>
    </source>
</evidence>
<dbReference type="InterPro" id="IPR036390">
    <property type="entry name" value="WH_DNA-bd_sf"/>
</dbReference>
<evidence type="ECO:0000256" key="3">
    <source>
        <dbReference type="ARBA" id="ARBA00022448"/>
    </source>
</evidence>
<dbReference type="InterPro" id="IPR037855">
    <property type="entry name" value="Vps36"/>
</dbReference>
<gene>
    <name evidence="9" type="ORF">RI129_008072</name>
</gene>
<comment type="caution">
    <text evidence="9">The sequence shown here is derived from an EMBL/GenBank/DDBJ whole genome shotgun (WGS) entry which is preliminary data.</text>
</comment>
<dbReference type="Pfam" id="PF11605">
    <property type="entry name" value="Vps36_ESCRT-II"/>
    <property type="match status" value="1"/>
</dbReference>
<keyword evidence="4 7" id="KW-0963">Cytoplasm</keyword>
<dbReference type="AlphaFoldDB" id="A0AAN7ZJ12"/>
<dbReference type="SUPFAM" id="SSF46785">
    <property type="entry name" value="Winged helix' DNA-binding domain"/>
    <property type="match status" value="2"/>
</dbReference>
<dbReference type="Proteomes" id="UP001329430">
    <property type="component" value="Chromosome 5"/>
</dbReference>
<dbReference type="GO" id="GO:0032266">
    <property type="term" value="F:phosphatidylinositol-3-phosphate binding"/>
    <property type="evidence" value="ECO:0007669"/>
    <property type="project" value="UniProtKB-UniRule"/>
</dbReference>
<organism evidence="9 10">
    <name type="scientific">Pyrocoelia pectoralis</name>
    <dbReference type="NCBI Taxonomy" id="417401"/>
    <lineage>
        <taxon>Eukaryota</taxon>
        <taxon>Metazoa</taxon>
        <taxon>Ecdysozoa</taxon>
        <taxon>Arthropoda</taxon>
        <taxon>Hexapoda</taxon>
        <taxon>Insecta</taxon>
        <taxon>Pterygota</taxon>
        <taxon>Neoptera</taxon>
        <taxon>Endopterygota</taxon>
        <taxon>Coleoptera</taxon>
        <taxon>Polyphaga</taxon>
        <taxon>Elateriformia</taxon>
        <taxon>Elateroidea</taxon>
        <taxon>Lampyridae</taxon>
        <taxon>Lampyrinae</taxon>
        <taxon>Pyrocoelia</taxon>
    </lineage>
</organism>
<protein>
    <recommendedName>
        <fullName evidence="2 7">Vacuolar protein-sorting-associated protein 36</fullName>
    </recommendedName>
    <alternativeName>
        <fullName evidence="6 7">ESCRT-II complex subunit VPS36</fullName>
    </alternativeName>
</protein>
<dbReference type="SUPFAM" id="SSF50729">
    <property type="entry name" value="PH domain-like"/>
    <property type="match status" value="1"/>
</dbReference>
<comment type="subunit">
    <text evidence="7">Component of the endosomal sorting complex required for transport II (ESCRT-II).</text>
</comment>
<comment type="similarity">
    <text evidence="1 7">Belongs to the VPS36 family.</text>
</comment>
<accession>A0AAN7ZJ12</accession>
<dbReference type="Gene3D" id="1.10.10.10">
    <property type="entry name" value="Winged helix-like DNA-binding domain superfamily/Winged helix DNA-binding domain"/>
    <property type="match status" value="2"/>
</dbReference>
<keyword evidence="5 7" id="KW-0653">Protein transport</keyword>
<dbReference type="GO" id="GO:0000814">
    <property type="term" value="C:ESCRT II complex"/>
    <property type="evidence" value="ECO:0007669"/>
    <property type="project" value="UniProtKB-UniRule"/>
</dbReference>
<dbReference type="InterPro" id="IPR021648">
    <property type="entry name" value="GLUE_dom"/>
</dbReference>
<evidence type="ECO:0000256" key="2">
    <source>
        <dbReference type="ARBA" id="ARBA00017953"/>
    </source>
</evidence>
<proteinExistence type="inferred from homology"/>
<dbReference type="PANTHER" id="PTHR13128:SF12">
    <property type="entry name" value="VACUOLAR PROTEIN-SORTING-ASSOCIATED PROTEIN 36"/>
    <property type="match status" value="1"/>
</dbReference>
<comment type="subcellular location">
    <subcellularLocation>
        <location evidence="7">Cytoplasm</location>
    </subcellularLocation>
    <subcellularLocation>
        <location evidence="7">Endosome</location>
    </subcellularLocation>
</comment>
<dbReference type="FunFam" id="1.10.10.10:FF:000170">
    <property type="entry name" value="Vacuolar protein-sorting-associated protein 36"/>
    <property type="match status" value="1"/>
</dbReference>
<keyword evidence="10" id="KW-1185">Reference proteome</keyword>
<name>A0AAN7ZJ12_9COLE</name>
<dbReference type="InterPro" id="IPR011993">
    <property type="entry name" value="PH-like_dom_sf"/>
</dbReference>
<dbReference type="InterPro" id="IPR040608">
    <property type="entry name" value="Snf8/Vps36"/>
</dbReference>
<evidence type="ECO:0000256" key="5">
    <source>
        <dbReference type="ARBA" id="ARBA00022927"/>
    </source>
</evidence>
<dbReference type="Gene3D" id="6.10.140.260">
    <property type="match status" value="1"/>
</dbReference>
<keyword evidence="3 7" id="KW-0813">Transport</keyword>